<dbReference type="Proteomes" id="UP001221142">
    <property type="component" value="Unassembled WGS sequence"/>
</dbReference>
<comment type="caution">
    <text evidence="2">The sequence shown here is derived from an EMBL/GenBank/DDBJ whole genome shotgun (WGS) entry which is preliminary data.</text>
</comment>
<proteinExistence type="predicted"/>
<accession>A0AAD7B174</accession>
<evidence type="ECO:0000313" key="3">
    <source>
        <dbReference type="Proteomes" id="UP001221142"/>
    </source>
</evidence>
<dbReference type="EMBL" id="JARKIF010000050">
    <property type="protein sequence ID" value="KAJ7607430.1"/>
    <property type="molecule type" value="Genomic_DNA"/>
</dbReference>
<name>A0AAD7B174_9AGAR</name>
<protein>
    <submittedName>
        <fullName evidence="2">Uncharacterized protein</fullName>
    </submittedName>
</protein>
<feature type="compositionally biased region" description="Basic and acidic residues" evidence="1">
    <location>
        <begin position="666"/>
        <end position="677"/>
    </location>
</feature>
<organism evidence="2 3">
    <name type="scientific">Roridomyces roridus</name>
    <dbReference type="NCBI Taxonomy" id="1738132"/>
    <lineage>
        <taxon>Eukaryota</taxon>
        <taxon>Fungi</taxon>
        <taxon>Dikarya</taxon>
        <taxon>Basidiomycota</taxon>
        <taxon>Agaricomycotina</taxon>
        <taxon>Agaricomycetes</taxon>
        <taxon>Agaricomycetidae</taxon>
        <taxon>Agaricales</taxon>
        <taxon>Marasmiineae</taxon>
        <taxon>Mycenaceae</taxon>
        <taxon>Roridomyces</taxon>
    </lineage>
</organism>
<evidence type="ECO:0000313" key="2">
    <source>
        <dbReference type="EMBL" id="KAJ7607430.1"/>
    </source>
</evidence>
<dbReference type="AlphaFoldDB" id="A0AAD7B174"/>
<keyword evidence="3" id="KW-1185">Reference proteome</keyword>
<sequence length="677" mass="75014">MALQYRQSKSNWKKNADSCGPFVRPKLYPNWKDAVSQWRFIIANLRTKGWMFSRGRGYVLEDGTYLGDERQMLVARLVNFCGIDTNGRRMGLMWKDFKKANGSSIISESDNQVWLRLDGTAFDIKCDLEKLIPAHAAALDLNQGCRQEPSSETTDNNVIPFLSLTPTTTLAARRLSSMSAVFLPSKFSVAPISKASVLARHDQAWHGPAALDLAMYAIGDASASMRTMPILRVGRAHELRLGPLVEVRRRGERVLVSVSSRPMSPGPPWSESHGYGRSGALLASGLGPSRLLIAVRRRVPKHIRPYHFICLSLLSRNAAPLTWNVFAERHISALVVVIKGCRAPPPSNLIGFCDINCGIATTTLSINLSSFQSRSVLTPTLLHSDSALFRQRRPERKTTCPEWFADATYSFPTPSTDKSAYLLPKHTHPTLGGTYCLESRERPTDVCGNSVLCAGLFFSRILQLSSLPTLNAAISGLSTLRYFPSISDSGQVSGPAMFNRLSALQLSMRKMSTYGQLQWTYTLVFTFTLLSVRPSPYRRLSFILPSLTLSATGAQNRARTFRRIIRDPALRHVTMSVWHGTAWSNASWLPITIDELGEGGQRTGGCLWIGPKRMARVVLFVHGFRWSVFAAGVGETASPRPVCDAQLHPHPKRTLPDSAQTNEAGFKVESRNRIPTS</sequence>
<feature type="region of interest" description="Disordered" evidence="1">
    <location>
        <begin position="647"/>
        <end position="677"/>
    </location>
</feature>
<gene>
    <name evidence="2" type="ORF">FB45DRAFT_1135518</name>
</gene>
<evidence type="ECO:0000256" key="1">
    <source>
        <dbReference type="SAM" id="MobiDB-lite"/>
    </source>
</evidence>
<reference evidence="2" key="1">
    <citation type="submission" date="2023-03" db="EMBL/GenBank/DDBJ databases">
        <title>Massive genome expansion in bonnet fungi (Mycena s.s.) driven by repeated elements and novel gene families across ecological guilds.</title>
        <authorList>
            <consortium name="Lawrence Berkeley National Laboratory"/>
            <person name="Harder C.B."/>
            <person name="Miyauchi S."/>
            <person name="Viragh M."/>
            <person name="Kuo A."/>
            <person name="Thoen E."/>
            <person name="Andreopoulos B."/>
            <person name="Lu D."/>
            <person name="Skrede I."/>
            <person name="Drula E."/>
            <person name="Henrissat B."/>
            <person name="Morin E."/>
            <person name="Kohler A."/>
            <person name="Barry K."/>
            <person name="LaButti K."/>
            <person name="Morin E."/>
            <person name="Salamov A."/>
            <person name="Lipzen A."/>
            <person name="Mereny Z."/>
            <person name="Hegedus B."/>
            <person name="Baldrian P."/>
            <person name="Stursova M."/>
            <person name="Weitz H."/>
            <person name="Taylor A."/>
            <person name="Grigoriev I.V."/>
            <person name="Nagy L.G."/>
            <person name="Martin F."/>
            <person name="Kauserud H."/>
        </authorList>
    </citation>
    <scope>NUCLEOTIDE SEQUENCE</scope>
    <source>
        <strain evidence="2">9284</strain>
    </source>
</reference>